<dbReference type="InterPro" id="IPR050990">
    <property type="entry name" value="UPF0237/GcvR_regulator"/>
</dbReference>
<dbReference type="PANTHER" id="PTHR34875">
    <property type="entry name" value="UPF0237 PROTEIN MJ1558"/>
    <property type="match status" value="1"/>
</dbReference>
<organism evidence="2 3">
    <name type="scientific">Acidipropionibacterium virtanenii</name>
    <dbReference type="NCBI Taxonomy" id="2057246"/>
    <lineage>
        <taxon>Bacteria</taxon>
        <taxon>Bacillati</taxon>
        <taxon>Actinomycetota</taxon>
        <taxon>Actinomycetes</taxon>
        <taxon>Propionibacteriales</taxon>
        <taxon>Propionibacteriaceae</taxon>
        <taxon>Acidipropionibacterium</taxon>
    </lineage>
</organism>
<dbReference type="InterPro" id="IPR002912">
    <property type="entry name" value="ACT_dom"/>
</dbReference>
<dbReference type="PANTHER" id="PTHR34875:SF6">
    <property type="entry name" value="UPF0237 PROTEIN MJ1558"/>
    <property type="match status" value="1"/>
</dbReference>
<dbReference type="KEGG" id="acij:JS278_02212"/>
<accession>A0A344UVR6</accession>
<evidence type="ECO:0000313" key="3">
    <source>
        <dbReference type="Proteomes" id="UP000251995"/>
    </source>
</evidence>
<dbReference type="EMBL" id="CP025198">
    <property type="protein sequence ID" value="AXE39364.1"/>
    <property type="molecule type" value="Genomic_DNA"/>
</dbReference>
<name>A0A344UVR6_9ACTN</name>
<dbReference type="RefSeq" id="WP_114045248.1">
    <property type="nucleotide sequence ID" value="NZ_CP025198.1"/>
</dbReference>
<sequence length="172" mass="18040">MAQLLLTAVGADRPGIVSSVAAKVAEHGGNWLESRMALLAGAFAGIILVDIPEERAPGLRESLLSLKAEGLAITVTPTAPVKSHDQTVLSVRLIGHDHPGIVSQVTGAMARLGVTIDDLDTELRDAPMGDGVLFEAEARVRITTATTQDDLREALESIAGELMVDIDLVDVS</sequence>
<dbReference type="PROSITE" id="PS51671">
    <property type="entry name" value="ACT"/>
    <property type="match status" value="2"/>
</dbReference>
<dbReference type="Proteomes" id="UP000251995">
    <property type="component" value="Chromosome"/>
</dbReference>
<dbReference type="PIRSF" id="PIRSF028103">
    <property type="entry name" value="GcvR"/>
    <property type="match status" value="1"/>
</dbReference>
<reference evidence="2 3" key="1">
    <citation type="submission" date="2017-12" db="EMBL/GenBank/DDBJ databases">
        <title>The whole genome sequence of the Acidipropionibacterium virtanenii sp. nov. type strain JS278.</title>
        <authorList>
            <person name="Laine P."/>
            <person name="Deptula P."/>
            <person name="Varmanen P."/>
            <person name="Auvinen P."/>
        </authorList>
    </citation>
    <scope>NUCLEOTIDE SEQUENCE [LARGE SCALE GENOMIC DNA]</scope>
    <source>
        <strain evidence="2 3">JS278</strain>
    </source>
</reference>
<dbReference type="SUPFAM" id="SSF55021">
    <property type="entry name" value="ACT-like"/>
    <property type="match status" value="2"/>
</dbReference>
<evidence type="ECO:0000313" key="2">
    <source>
        <dbReference type="EMBL" id="AXE39364.1"/>
    </source>
</evidence>
<gene>
    <name evidence="2" type="ORF">JS278_02212</name>
</gene>
<dbReference type="Pfam" id="PF13740">
    <property type="entry name" value="ACT_6"/>
    <property type="match status" value="1"/>
</dbReference>
<dbReference type="InterPro" id="IPR016867">
    <property type="entry name" value="GcvR"/>
</dbReference>
<dbReference type="CDD" id="cd04869">
    <property type="entry name" value="ACT_GcvR_2"/>
    <property type="match status" value="1"/>
</dbReference>
<evidence type="ECO:0000259" key="1">
    <source>
        <dbReference type="PROSITE" id="PS51671"/>
    </source>
</evidence>
<dbReference type="AlphaFoldDB" id="A0A344UVR6"/>
<protein>
    <recommendedName>
        <fullName evidence="1">ACT domain-containing protein</fullName>
    </recommendedName>
</protein>
<feature type="domain" description="ACT" evidence="1">
    <location>
        <begin position="5"/>
        <end position="86"/>
    </location>
</feature>
<dbReference type="InterPro" id="IPR045865">
    <property type="entry name" value="ACT-like_dom_sf"/>
</dbReference>
<dbReference type="OrthoDB" id="12860at2"/>
<feature type="domain" description="ACT" evidence="1">
    <location>
        <begin position="90"/>
        <end position="171"/>
    </location>
</feature>
<dbReference type="Gene3D" id="3.30.70.260">
    <property type="match status" value="2"/>
</dbReference>
<proteinExistence type="predicted"/>
<keyword evidence="3" id="KW-1185">Reference proteome</keyword>
<dbReference type="GO" id="GO:0006355">
    <property type="term" value="P:regulation of DNA-templated transcription"/>
    <property type="evidence" value="ECO:0007669"/>
    <property type="project" value="InterPro"/>
</dbReference>